<evidence type="ECO:0000256" key="7">
    <source>
        <dbReference type="ARBA" id="ARBA00023180"/>
    </source>
</evidence>
<reference evidence="10" key="1">
    <citation type="submission" date="2021-06" db="EMBL/GenBank/DDBJ databases">
        <authorList>
            <person name="Hodson N. C."/>
            <person name="Mongue J. A."/>
            <person name="Jaron S. K."/>
        </authorList>
    </citation>
    <scope>NUCLEOTIDE SEQUENCE</scope>
</reference>
<dbReference type="Proteomes" id="UP000708208">
    <property type="component" value="Unassembled WGS sequence"/>
</dbReference>
<name>A0A8J2JZL1_9HEXA</name>
<keyword evidence="2" id="KW-1003">Cell membrane</keyword>
<keyword evidence="4 8" id="KW-1133">Transmembrane helix</keyword>
<evidence type="ECO:0000256" key="4">
    <source>
        <dbReference type="ARBA" id="ARBA00022989"/>
    </source>
</evidence>
<feature type="transmembrane region" description="Helical" evidence="8">
    <location>
        <begin position="377"/>
        <end position="396"/>
    </location>
</feature>
<evidence type="ECO:0000313" key="10">
    <source>
        <dbReference type="EMBL" id="CAG7729462.1"/>
    </source>
</evidence>
<dbReference type="OrthoDB" id="6357800at2759"/>
<keyword evidence="6" id="KW-0675">Receptor</keyword>
<comment type="subcellular location">
    <subcellularLocation>
        <location evidence="1">Cell membrane</location>
        <topology evidence="1">Multi-pass membrane protein</topology>
    </subcellularLocation>
</comment>
<dbReference type="InterPro" id="IPR052192">
    <property type="entry name" value="Insect_Ionotropic_Sensory_Rcpt"/>
</dbReference>
<keyword evidence="3 8" id="KW-0812">Transmembrane</keyword>
<keyword evidence="7" id="KW-0325">Glycoprotein</keyword>
<evidence type="ECO:0008006" key="12">
    <source>
        <dbReference type="Google" id="ProtNLM"/>
    </source>
</evidence>
<feature type="non-terminal residue" evidence="10">
    <location>
        <position position="462"/>
    </location>
</feature>
<evidence type="ECO:0000256" key="5">
    <source>
        <dbReference type="ARBA" id="ARBA00023136"/>
    </source>
</evidence>
<dbReference type="EMBL" id="CAJVCH010178852">
    <property type="protein sequence ID" value="CAG7729462.1"/>
    <property type="molecule type" value="Genomic_DNA"/>
</dbReference>
<evidence type="ECO:0000256" key="9">
    <source>
        <dbReference type="SAM" id="SignalP"/>
    </source>
</evidence>
<feature type="chain" id="PRO_5035288424" description="Ionotropic receptor" evidence="9">
    <location>
        <begin position="22"/>
        <end position="462"/>
    </location>
</feature>
<accession>A0A8J2JZL1</accession>
<comment type="caution">
    <text evidence="10">The sequence shown here is derived from an EMBL/GenBank/DDBJ whole genome shotgun (WGS) entry which is preliminary data.</text>
</comment>
<gene>
    <name evidence="10" type="ORF">AFUS01_LOCUS18174</name>
</gene>
<organism evidence="10 11">
    <name type="scientific">Allacma fusca</name>
    <dbReference type="NCBI Taxonomy" id="39272"/>
    <lineage>
        <taxon>Eukaryota</taxon>
        <taxon>Metazoa</taxon>
        <taxon>Ecdysozoa</taxon>
        <taxon>Arthropoda</taxon>
        <taxon>Hexapoda</taxon>
        <taxon>Collembola</taxon>
        <taxon>Symphypleona</taxon>
        <taxon>Sminthuridae</taxon>
        <taxon>Allacma</taxon>
    </lineage>
</organism>
<protein>
    <recommendedName>
        <fullName evidence="12">Ionotropic receptor</fullName>
    </recommendedName>
</protein>
<evidence type="ECO:0000256" key="2">
    <source>
        <dbReference type="ARBA" id="ARBA00022475"/>
    </source>
</evidence>
<feature type="signal peptide" evidence="9">
    <location>
        <begin position="1"/>
        <end position="21"/>
    </location>
</feature>
<evidence type="ECO:0000256" key="3">
    <source>
        <dbReference type="ARBA" id="ARBA00022692"/>
    </source>
</evidence>
<feature type="transmembrane region" description="Helical" evidence="8">
    <location>
        <begin position="353"/>
        <end position="371"/>
    </location>
</feature>
<sequence length="462" mass="53133">MLPRAFLPFVIIYFQMLLISASDNQIAETILEAITHCSPVIIFEDENTLKYFQDQTKNLPAISAQQPVKVNLAAVLKSPEKASKVIPVEIIKKHKCNCETVFVLLPQNNSFLETKNFKKFIFNAQKPKRDFIFFLSLNFKTVSNKFVPKWTTLLRFFYLIQFEDKFLDDLTLKATSMENSLLAHNPREYTSVEAVKKFLNGRVFKVTTLLLDPYITLKDGVPIGGCFYTMIVHGSQKFNFTFSIEVPAWAGASQFPNGTWRGPMREVIDGEKDFILGTGHTYERDPYLDYPCFFELTGIDYVTANPKKHVDWRAIVYIFEPITWICLALTMLFILGVTSIAMKMSTKEFKGTYIFTILGITFSPLLEHSAAVPRIAVIRLIYSINILMSLVIITYFKSDFIAFVTYPSHEKIPLYFRELGERTDFNVVLMNLNAAESVFFNKTTNPLYAGIRQRMIFESDWV</sequence>
<evidence type="ECO:0000256" key="6">
    <source>
        <dbReference type="ARBA" id="ARBA00023170"/>
    </source>
</evidence>
<evidence type="ECO:0000256" key="1">
    <source>
        <dbReference type="ARBA" id="ARBA00004651"/>
    </source>
</evidence>
<evidence type="ECO:0000256" key="8">
    <source>
        <dbReference type="SAM" id="Phobius"/>
    </source>
</evidence>
<keyword evidence="11" id="KW-1185">Reference proteome</keyword>
<keyword evidence="9" id="KW-0732">Signal</keyword>
<dbReference type="GO" id="GO:0005886">
    <property type="term" value="C:plasma membrane"/>
    <property type="evidence" value="ECO:0007669"/>
    <property type="project" value="UniProtKB-SubCell"/>
</dbReference>
<dbReference type="PANTHER" id="PTHR42643:SF24">
    <property type="entry name" value="IONOTROPIC RECEPTOR 60A"/>
    <property type="match status" value="1"/>
</dbReference>
<keyword evidence="5 8" id="KW-0472">Membrane</keyword>
<feature type="transmembrane region" description="Helical" evidence="8">
    <location>
        <begin position="322"/>
        <end position="341"/>
    </location>
</feature>
<evidence type="ECO:0000313" key="11">
    <source>
        <dbReference type="Proteomes" id="UP000708208"/>
    </source>
</evidence>
<dbReference type="PANTHER" id="PTHR42643">
    <property type="entry name" value="IONOTROPIC RECEPTOR 20A-RELATED"/>
    <property type="match status" value="1"/>
</dbReference>
<proteinExistence type="predicted"/>
<dbReference type="AlphaFoldDB" id="A0A8J2JZL1"/>